<dbReference type="Gene3D" id="2.170.140.10">
    <property type="entry name" value="Chitin binding domain"/>
    <property type="match status" value="1"/>
</dbReference>
<protein>
    <recommendedName>
        <fullName evidence="2">Chitin-binding type-2 domain-containing protein</fullName>
    </recommendedName>
</protein>
<dbReference type="Proteomes" id="UP000075880">
    <property type="component" value="Unassembled WGS sequence"/>
</dbReference>
<proteinExistence type="predicted"/>
<keyword evidence="4" id="KW-1185">Reference proteome</keyword>
<feature type="signal peptide" evidence="1">
    <location>
        <begin position="1"/>
        <end position="21"/>
    </location>
</feature>
<sequence>MKRSLCLPVTCLLLMVGSSLGEIIVNSRALLAMQNRTDEAVLWCEPFYSTDFPENSVCESKLDGMWDVFPACCNGAFNCLHGIVWDMVLCPAEHVYDFLAERCIPYNGVGCGTAPAPGDDFTTTEEPPLSCGNVRSGKLPYSADCTKYIKCTKSEPTLESCPTGYIFYIPFSACLPGDLTHCALYQI</sequence>
<dbReference type="SMART" id="SM00494">
    <property type="entry name" value="ChtBD2"/>
    <property type="match status" value="2"/>
</dbReference>
<accession>A0AAG5DFF4</accession>
<dbReference type="InterPro" id="IPR002557">
    <property type="entry name" value="Chitin-bd_dom"/>
</dbReference>
<evidence type="ECO:0000313" key="3">
    <source>
        <dbReference type="EnsemblMetazoa" id="ENSAATROPP009917"/>
    </source>
</evidence>
<dbReference type="SUPFAM" id="SSF57625">
    <property type="entry name" value="Invertebrate chitin-binding proteins"/>
    <property type="match status" value="2"/>
</dbReference>
<dbReference type="EnsemblMetazoa" id="ENSAATROPT010985">
    <property type="protein sequence ID" value="ENSAATROPP009917"/>
    <property type="gene ID" value="ENSAATROPG008943"/>
</dbReference>
<evidence type="ECO:0000259" key="2">
    <source>
        <dbReference type="PROSITE" id="PS50940"/>
    </source>
</evidence>
<evidence type="ECO:0000256" key="1">
    <source>
        <dbReference type="SAM" id="SignalP"/>
    </source>
</evidence>
<organism evidence="3 4">
    <name type="scientific">Anopheles atroparvus</name>
    <name type="common">European mosquito</name>
    <dbReference type="NCBI Taxonomy" id="41427"/>
    <lineage>
        <taxon>Eukaryota</taxon>
        <taxon>Metazoa</taxon>
        <taxon>Ecdysozoa</taxon>
        <taxon>Arthropoda</taxon>
        <taxon>Hexapoda</taxon>
        <taxon>Insecta</taxon>
        <taxon>Pterygota</taxon>
        <taxon>Neoptera</taxon>
        <taxon>Endopterygota</taxon>
        <taxon>Diptera</taxon>
        <taxon>Nematocera</taxon>
        <taxon>Culicoidea</taxon>
        <taxon>Culicidae</taxon>
        <taxon>Anophelinae</taxon>
        <taxon>Anopheles</taxon>
    </lineage>
</organism>
<dbReference type="GO" id="GO:0005576">
    <property type="term" value="C:extracellular region"/>
    <property type="evidence" value="ECO:0007669"/>
    <property type="project" value="InterPro"/>
</dbReference>
<dbReference type="AlphaFoldDB" id="A0AAG5DFF4"/>
<keyword evidence="1" id="KW-0732">Signal</keyword>
<reference evidence="3" key="1">
    <citation type="submission" date="2024-04" db="UniProtKB">
        <authorList>
            <consortium name="EnsemblMetazoa"/>
        </authorList>
    </citation>
    <scope>IDENTIFICATION</scope>
    <source>
        <strain evidence="3">EBRO</strain>
    </source>
</reference>
<dbReference type="InterPro" id="IPR036508">
    <property type="entry name" value="Chitin-bd_dom_sf"/>
</dbReference>
<name>A0AAG5DFF4_ANOAO</name>
<evidence type="ECO:0000313" key="4">
    <source>
        <dbReference type="Proteomes" id="UP000075880"/>
    </source>
</evidence>
<feature type="domain" description="Chitin-binding type-2" evidence="2">
    <location>
        <begin position="128"/>
        <end position="184"/>
    </location>
</feature>
<dbReference type="GO" id="GO:0008061">
    <property type="term" value="F:chitin binding"/>
    <property type="evidence" value="ECO:0007669"/>
    <property type="project" value="InterPro"/>
</dbReference>
<feature type="chain" id="PRO_5042574077" description="Chitin-binding type-2 domain-containing protein" evidence="1">
    <location>
        <begin position="22"/>
        <end position="187"/>
    </location>
</feature>
<dbReference type="Pfam" id="PF01607">
    <property type="entry name" value="CBM_14"/>
    <property type="match status" value="1"/>
</dbReference>
<dbReference type="PROSITE" id="PS50940">
    <property type="entry name" value="CHIT_BIND_II"/>
    <property type="match status" value="1"/>
</dbReference>